<dbReference type="Proteomes" id="UP000287605">
    <property type="component" value="Unassembled WGS sequence"/>
</dbReference>
<keyword evidence="2" id="KW-1003">Cell membrane</keyword>
<reference evidence="7 8" key="1">
    <citation type="submission" date="2017-05" db="EMBL/GenBank/DDBJ databases">
        <title>Vagococcus spp. assemblies.</title>
        <authorList>
            <person name="Gulvik C.A."/>
        </authorList>
    </citation>
    <scope>NUCLEOTIDE SEQUENCE [LARGE SCALE GENOMIC DNA]</scope>
    <source>
        <strain evidence="7 8">CCUG 51432</strain>
    </source>
</reference>
<evidence type="ECO:0000256" key="4">
    <source>
        <dbReference type="ARBA" id="ARBA00022989"/>
    </source>
</evidence>
<feature type="transmembrane region" description="Helical" evidence="6">
    <location>
        <begin position="12"/>
        <end position="37"/>
    </location>
</feature>
<feature type="transmembrane region" description="Helical" evidence="6">
    <location>
        <begin position="281"/>
        <end position="302"/>
    </location>
</feature>
<evidence type="ECO:0000256" key="6">
    <source>
        <dbReference type="SAM" id="Phobius"/>
    </source>
</evidence>
<evidence type="ECO:0000313" key="8">
    <source>
        <dbReference type="Proteomes" id="UP000287605"/>
    </source>
</evidence>
<accession>A0A430AV16</accession>
<feature type="transmembrane region" description="Helical" evidence="6">
    <location>
        <begin position="241"/>
        <end position="261"/>
    </location>
</feature>
<dbReference type="PANTHER" id="PTHR47089:SF1">
    <property type="entry name" value="GUANOSINE ABC TRANSPORTER PERMEASE PROTEIN NUPP"/>
    <property type="match status" value="1"/>
</dbReference>
<proteinExistence type="predicted"/>
<keyword evidence="5 6" id="KW-0472">Membrane</keyword>
<dbReference type="EMBL" id="NGKA01000009">
    <property type="protein sequence ID" value="RSU11904.1"/>
    <property type="molecule type" value="Genomic_DNA"/>
</dbReference>
<feature type="transmembrane region" description="Helical" evidence="6">
    <location>
        <begin position="82"/>
        <end position="102"/>
    </location>
</feature>
<name>A0A430AV16_9ENTE</name>
<feature type="transmembrane region" description="Helical" evidence="6">
    <location>
        <begin position="323"/>
        <end position="342"/>
    </location>
</feature>
<feature type="transmembrane region" description="Helical" evidence="6">
    <location>
        <begin position="193"/>
        <end position="211"/>
    </location>
</feature>
<sequence>MMNNSSRIKALAVPVVSVLAGLILGAVIMVVSGYSPVEGYQAMLRGAFGRTYNIGEVFRSATPLILTGLGFSVASTAGFFNIGLAGQALAGWISAIWLALTFPDLPKIILVPLCIVIGALAGALWAGIAGFFKAQFGTSEVIVTIMLNYTILYISNHLVRYVLTDNKDATPKISENASLRTEFLRNLSGGSRLNMGLFLALIMIVVIWIFMKKTTVGFEMRAVGMNPFASEYAGMSAKKNIVLAMMISGALAGLGGVVEGLGTFENLYILDAAPAIGFDGMAVSLLGGGNPIGILLSAILFGTLKTGGLKMSSVDIPNEIVDVVVASIIFFIGISFAIRYIMDKFSPKKGEV</sequence>
<evidence type="ECO:0000256" key="5">
    <source>
        <dbReference type="ARBA" id="ARBA00023136"/>
    </source>
</evidence>
<dbReference type="AlphaFoldDB" id="A0A430AV16"/>
<dbReference type="InterPro" id="IPR001851">
    <property type="entry name" value="ABC_transp_permease"/>
</dbReference>
<dbReference type="GO" id="GO:0005886">
    <property type="term" value="C:plasma membrane"/>
    <property type="evidence" value="ECO:0007669"/>
    <property type="project" value="UniProtKB-SubCell"/>
</dbReference>
<evidence type="ECO:0000256" key="1">
    <source>
        <dbReference type="ARBA" id="ARBA00004651"/>
    </source>
</evidence>
<keyword evidence="3 6" id="KW-0812">Transmembrane</keyword>
<feature type="transmembrane region" description="Helical" evidence="6">
    <location>
        <begin position="141"/>
        <end position="163"/>
    </location>
</feature>
<dbReference type="CDD" id="cd06580">
    <property type="entry name" value="TM_PBP1_transp_TpRbsC_like"/>
    <property type="match status" value="1"/>
</dbReference>
<gene>
    <name evidence="7" type="ORF">CBF29_07235</name>
</gene>
<comment type="subcellular location">
    <subcellularLocation>
        <location evidence="1">Cell membrane</location>
        <topology evidence="1">Multi-pass membrane protein</topology>
    </subcellularLocation>
</comment>
<dbReference type="RefSeq" id="WP_170170019.1">
    <property type="nucleotide sequence ID" value="NZ_NGKA01000009.1"/>
</dbReference>
<keyword evidence="8" id="KW-1185">Reference proteome</keyword>
<evidence type="ECO:0000256" key="2">
    <source>
        <dbReference type="ARBA" id="ARBA00022475"/>
    </source>
</evidence>
<feature type="transmembrane region" description="Helical" evidence="6">
    <location>
        <begin position="108"/>
        <end position="129"/>
    </location>
</feature>
<dbReference type="PANTHER" id="PTHR47089">
    <property type="entry name" value="ABC TRANSPORTER, PERMEASE PROTEIN"/>
    <property type="match status" value="1"/>
</dbReference>
<dbReference type="GO" id="GO:0022857">
    <property type="term" value="F:transmembrane transporter activity"/>
    <property type="evidence" value="ECO:0007669"/>
    <property type="project" value="InterPro"/>
</dbReference>
<dbReference type="Pfam" id="PF02653">
    <property type="entry name" value="BPD_transp_2"/>
    <property type="match status" value="1"/>
</dbReference>
<comment type="caution">
    <text evidence="7">The sequence shown here is derived from an EMBL/GenBank/DDBJ whole genome shotgun (WGS) entry which is preliminary data.</text>
</comment>
<protein>
    <submittedName>
        <fullName evidence="7">Branched-chain amino acid ABC transporter permease</fullName>
    </submittedName>
</protein>
<evidence type="ECO:0000313" key="7">
    <source>
        <dbReference type="EMBL" id="RSU11904.1"/>
    </source>
</evidence>
<organism evidence="7 8">
    <name type="scientific">Vagococcus elongatus</name>
    <dbReference type="NCBI Taxonomy" id="180344"/>
    <lineage>
        <taxon>Bacteria</taxon>
        <taxon>Bacillati</taxon>
        <taxon>Bacillota</taxon>
        <taxon>Bacilli</taxon>
        <taxon>Lactobacillales</taxon>
        <taxon>Enterococcaceae</taxon>
        <taxon>Vagococcus</taxon>
    </lineage>
</organism>
<evidence type="ECO:0000256" key="3">
    <source>
        <dbReference type="ARBA" id="ARBA00022692"/>
    </source>
</evidence>
<keyword evidence="4 6" id="KW-1133">Transmembrane helix</keyword>